<protein>
    <submittedName>
        <fullName evidence="3">Uncharacterized protein</fullName>
    </submittedName>
</protein>
<dbReference type="PANTHER" id="PTHR31809">
    <property type="entry name" value="BUD13 HOMOLOG"/>
    <property type="match status" value="1"/>
</dbReference>
<dbReference type="STRING" id="3988.B9SS06"/>
<organism evidence="3 4">
    <name type="scientific">Ricinus communis</name>
    <name type="common">Castor bean</name>
    <dbReference type="NCBI Taxonomy" id="3988"/>
    <lineage>
        <taxon>Eukaryota</taxon>
        <taxon>Viridiplantae</taxon>
        <taxon>Streptophyta</taxon>
        <taxon>Embryophyta</taxon>
        <taxon>Tracheophyta</taxon>
        <taxon>Spermatophyta</taxon>
        <taxon>Magnoliopsida</taxon>
        <taxon>eudicotyledons</taxon>
        <taxon>Gunneridae</taxon>
        <taxon>Pentapetalae</taxon>
        <taxon>rosids</taxon>
        <taxon>fabids</taxon>
        <taxon>Malpighiales</taxon>
        <taxon>Euphorbiaceae</taxon>
        <taxon>Acalyphoideae</taxon>
        <taxon>Acalypheae</taxon>
        <taxon>Ricinus</taxon>
    </lineage>
</organism>
<accession>B9SS06</accession>
<gene>
    <name evidence="3" type="ORF">RCOM_0519600</name>
</gene>
<comment type="similarity">
    <text evidence="1">Belongs to the CWC26 family.</text>
</comment>
<feature type="region of interest" description="Disordered" evidence="2">
    <location>
        <begin position="1"/>
        <end position="44"/>
    </location>
</feature>
<evidence type="ECO:0000256" key="2">
    <source>
        <dbReference type="SAM" id="MobiDB-lite"/>
    </source>
</evidence>
<name>B9SS06_RICCO</name>
<reference evidence="4" key="1">
    <citation type="journal article" date="2010" name="Nat. Biotechnol.">
        <title>Draft genome sequence of the oilseed species Ricinus communis.</title>
        <authorList>
            <person name="Chan A.P."/>
            <person name="Crabtree J."/>
            <person name="Zhao Q."/>
            <person name="Lorenzi H."/>
            <person name="Orvis J."/>
            <person name="Puiu D."/>
            <person name="Melake-Berhan A."/>
            <person name="Jones K.M."/>
            <person name="Redman J."/>
            <person name="Chen G."/>
            <person name="Cahoon E.B."/>
            <person name="Gedil M."/>
            <person name="Stanke M."/>
            <person name="Haas B.J."/>
            <person name="Wortman J.R."/>
            <person name="Fraser-Liggett C.M."/>
            <person name="Ravel J."/>
            <person name="Rabinowicz P.D."/>
        </authorList>
    </citation>
    <scope>NUCLEOTIDE SEQUENCE [LARGE SCALE GENOMIC DNA]</scope>
    <source>
        <strain evidence="4">cv. Hale</strain>
    </source>
</reference>
<evidence type="ECO:0000313" key="3">
    <source>
        <dbReference type="EMBL" id="EEF33597.1"/>
    </source>
</evidence>
<evidence type="ECO:0000256" key="1">
    <source>
        <dbReference type="ARBA" id="ARBA00011069"/>
    </source>
</evidence>
<dbReference type="InterPro" id="IPR051112">
    <property type="entry name" value="CWC26_splicing_factor"/>
</dbReference>
<evidence type="ECO:0000313" key="4">
    <source>
        <dbReference type="Proteomes" id="UP000008311"/>
    </source>
</evidence>
<keyword evidence="4" id="KW-1185">Reference proteome</keyword>
<dbReference type="Proteomes" id="UP000008311">
    <property type="component" value="Unassembled WGS sequence"/>
</dbReference>
<dbReference type="PANTHER" id="PTHR31809:SF0">
    <property type="entry name" value="BUD13 HOMOLOG"/>
    <property type="match status" value="1"/>
</dbReference>
<dbReference type="AlphaFoldDB" id="B9SS06"/>
<dbReference type="InParanoid" id="B9SS06"/>
<proteinExistence type="inferred from homology"/>
<dbReference type="InterPro" id="IPR018609">
    <property type="entry name" value="Bud13"/>
</dbReference>
<feature type="compositionally biased region" description="Basic and acidic residues" evidence="2">
    <location>
        <begin position="8"/>
        <end position="22"/>
    </location>
</feature>
<dbReference type="EMBL" id="EQ974105">
    <property type="protein sequence ID" value="EEF33597.1"/>
    <property type="molecule type" value="Genomic_DNA"/>
</dbReference>
<sequence length="99" mass="11504">MAQLVKMKHPEQVHQEKMKESEYSSPGESESQLHKREINAAPDRYGIKPGRHYYGVDRSSVFEKKMFYMLNEKRAATGKEGSPMFYLYKFIAILTALTL</sequence>
<dbReference type="Pfam" id="PF09736">
    <property type="entry name" value="Bud13"/>
    <property type="match status" value="1"/>
</dbReference>